<comment type="caution">
    <text evidence="7">The sequence shown here is derived from an EMBL/GenBank/DDBJ whole genome shotgun (WGS) entry which is preliminary data.</text>
</comment>
<comment type="cofactor">
    <cofactor evidence="1">
        <name>Fe cation</name>
        <dbReference type="ChEBI" id="CHEBI:24875"/>
    </cofactor>
</comment>
<dbReference type="Gene3D" id="1.20.1090.10">
    <property type="entry name" value="Dehydroquinate synthase-like - alpha domain"/>
    <property type="match status" value="1"/>
</dbReference>
<protein>
    <submittedName>
        <fullName evidence="7">Iron-containing alcohol dehydrogenase</fullName>
    </submittedName>
</protein>
<dbReference type="Proteomes" id="UP001196601">
    <property type="component" value="Unassembled WGS sequence"/>
</dbReference>
<dbReference type="InterPro" id="IPR056798">
    <property type="entry name" value="ADH_Fe_C"/>
</dbReference>
<keyword evidence="3" id="KW-0560">Oxidoreductase</keyword>
<proteinExistence type="inferred from homology"/>
<dbReference type="EMBL" id="JADPMV010000001">
    <property type="protein sequence ID" value="MBS7661992.1"/>
    <property type="molecule type" value="Genomic_DNA"/>
</dbReference>
<evidence type="ECO:0000256" key="1">
    <source>
        <dbReference type="ARBA" id="ARBA00001962"/>
    </source>
</evidence>
<dbReference type="CDD" id="cd14861">
    <property type="entry name" value="Fe-ADH-like"/>
    <property type="match status" value="1"/>
</dbReference>
<sequence length="389" mass="41209">MDLNHYRMNWNYPTAIRVGAGRIRELPAACRELGMSAPLLVTDPGLAALSIIDDALLQCRDDGLKAGLFSAIKGNPTGQNVMDGVAAFKAGGHDGVVAFGGGSALDAGKAIALMVGQDRPLWDFEDIGDNCLRVKVAGMAPVVAVPTTAGTGSEVGRASVITDEAAHVKRIIFHARMLPALVILDPQLTIGLPAKITAATGMDALSHSLEAYCSPLFHPMAEGIALEGMRLVQHYLPRAVSHGADVEARLQMLVASTMGATAFQRGLGAMHALAHPLGALYDAHHGLLNAVLMPYVLQANQESIGPQMYRLARYLNLAKPGFDGVLDWVLELRSEVGIPHSLGEIGIDDTRIEQVGQMAEVDPSAGTNPIPFSASQYSQLFEKALRGTL</sequence>
<dbReference type="PROSITE" id="PS00913">
    <property type="entry name" value="ADH_IRON_1"/>
    <property type="match status" value="1"/>
</dbReference>
<evidence type="ECO:0000256" key="4">
    <source>
        <dbReference type="ARBA" id="ARBA00023027"/>
    </source>
</evidence>
<evidence type="ECO:0000256" key="3">
    <source>
        <dbReference type="ARBA" id="ARBA00023002"/>
    </source>
</evidence>
<dbReference type="InterPro" id="IPR018211">
    <property type="entry name" value="ADH_Fe_CS"/>
</dbReference>
<name>A0ABS5PZT0_9PSED</name>
<dbReference type="InterPro" id="IPR039697">
    <property type="entry name" value="Alcohol_dehydrogenase_Fe"/>
</dbReference>
<dbReference type="SUPFAM" id="SSF56796">
    <property type="entry name" value="Dehydroquinate synthase-like"/>
    <property type="match status" value="1"/>
</dbReference>
<feature type="domain" description="Fe-containing alcohol dehydrogenase-like C-terminal" evidence="6">
    <location>
        <begin position="197"/>
        <end position="384"/>
    </location>
</feature>
<evidence type="ECO:0000256" key="2">
    <source>
        <dbReference type="ARBA" id="ARBA00007358"/>
    </source>
</evidence>
<dbReference type="Pfam" id="PF00465">
    <property type="entry name" value="Fe-ADH"/>
    <property type="match status" value="1"/>
</dbReference>
<evidence type="ECO:0000313" key="7">
    <source>
        <dbReference type="EMBL" id="MBS7661992.1"/>
    </source>
</evidence>
<dbReference type="RefSeq" id="WP_213639303.1">
    <property type="nucleotide sequence ID" value="NZ_JADPMV010000001.1"/>
</dbReference>
<keyword evidence="8" id="KW-1185">Reference proteome</keyword>
<evidence type="ECO:0000313" key="8">
    <source>
        <dbReference type="Proteomes" id="UP001196601"/>
    </source>
</evidence>
<dbReference type="Gene3D" id="3.40.50.1970">
    <property type="match status" value="1"/>
</dbReference>
<organism evidence="7 8">
    <name type="scientific">Pseudomonas lalucatii</name>
    <dbReference type="NCBI Taxonomy" id="1424203"/>
    <lineage>
        <taxon>Bacteria</taxon>
        <taxon>Pseudomonadati</taxon>
        <taxon>Pseudomonadota</taxon>
        <taxon>Gammaproteobacteria</taxon>
        <taxon>Pseudomonadales</taxon>
        <taxon>Pseudomonadaceae</taxon>
        <taxon>Pseudomonas</taxon>
    </lineage>
</organism>
<dbReference type="Pfam" id="PF25137">
    <property type="entry name" value="ADH_Fe_C"/>
    <property type="match status" value="1"/>
</dbReference>
<keyword evidence="4" id="KW-0520">NAD</keyword>
<dbReference type="InterPro" id="IPR001670">
    <property type="entry name" value="ADH_Fe/GldA"/>
</dbReference>
<reference evidence="7 8" key="1">
    <citation type="journal article" date="2021" name="Syst. Appl. Microbiol.">
        <title>Pseudomonas lalucatii sp. nov. isolated from Vallgornera, a karstic cave in Mallorca, Western Mediterranean.</title>
        <authorList>
            <person name="Busquets A."/>
            <person name="Mulet M."/>
            <person name="Gomila M."/>
            <person name="Garcia-Valdes E."/>
        </authorList>
    </citation>
    <scope>NUCLEOTIDE SEQUENCE [LARGE SCALE GENOMIC DNA]</scope>
    <source>
        <strain evidence="7 8">R1b54</strain>
    </source>
</reference>
<dbReference type="PANTHER" id="PTHR11496">
    <property type="entry name" value="ALCOHOL DEHYDROGENASE"/>
    <property type="match status" value="1"/>
</dbReference>
<dbReference type="PANTHER" id="PTHR11496:SF102">
    <property type="entry name" value="ALCOHOL DEHYDROGENASE 4"/>
    <property type="match status" value="1"/>
</dbReference>
<evidence type="ECO:0000259" key="6">
    <source>
        <dbReference type="Pfam" id="PF25137"/>
    </source>
</evidence>
<gene>
    <name evidence="7" type="ORF">I0D00_08580</name>
</gene>
<comment type="similarity">
    <text evidence="2">Belongs to the iron-containing alcohol dehydrogenase family.</text>
</comment>
<feature type="domain" description="Alcohol dehydrogenase iron-type/glycerol dehydrogenase GldA" evidence="5">
    <location>
        <begin position="13"/>
        <end position="186"/>
    </location>
</feature>
<accession>A0ABS5PZT0</accession>
<evidence type="ECO:0000259" key="5">
    <source>
        <dbReference type="Pfam" id="PF00465"/>
    </source>
</evidence>